<dbReference type="STRING" id="92696.A0A4R0R7L9"/>
<evidence type="ECO:0000256" key="5">
    <source>
        <dbReference type="PROSITE-ProRule" id="PRU00108"/>
    </source>
</evidence>
<reference evidence="9 10" key="1">
    <citation type="submission" date="2018-11" db="EMBL/GenBank/DDBJ databases">
        <title>Genome assembly of Steccherinum ochraceum LE-BIN_3174, the white-rot fungus of the Steccherinaceae family (The Residual Polyporoid clade, Polyporales, Basidiomycota).</title>
        <authorList>
            <person name="Fedorova T.V."/>
            <person name="Glazunova O.A."/>
            <person name="Landesman E.O."/>
            <person name="Moiseenko K.V."/>
            <person name="Psurtseva N.V."/>
            <person name="Savinova O.S."/>
            <person name="Shakhova N.V."/>
            <person name="Tyazhelova T.V."/>
            <person name="Vasina D.V."/>
        </authorList>
    </citation>
    <scope>NUCLEOTIDE SEQUENCE [LARGE SCALE GENOMIC DNA]</scope>
    <source>
        <strain evidence="9 10">LE-BIN_3174</strain>
    </source>
</reference>
<comment type="subcellular location">
    <subcellularLocation>
        <location evidence="1 5 6">Nucleus</location>
    </subcellularLocation>
</comment>
<protein>
    <submittedName>
        <fullName evidence="9">LIM/homeobox protein Lhx4</fullName>
    </submittedName>
</protein>
<keyword evidence="10" id="KW-1185">Reference proteome</keyword>
<evidence type="ECO:0000256" key="7">
    <source>
        <dbReference type="SAM" id="MobiDB-lite"/>
    </source>
</evidence>
<dbReference type="InterPro" id="IPR001356">
    <property type="entry name" value="HD"/>
</dbReference>
<keyword evidence="3 5" id="KW-0371">Homeobox</keyword>
<dbReference type="GO" id="GO:0030154">
    <property type="term" value="P:cell differentiation"/>
    <property type="evidence" value="ECO:0007669"/>
    <property type="project" value="TreeGrafter"/>
</dbReference>
<dbReference type="InterPro" id="IPR017970">
    <property type="entry name" value="Homeobox_CS"/>
</dbReference>
<dbReference type="PROSITE" id="PS00027">
    <property type="entry name" value="HOMEOBOX_1"/>
    <property type="match status" value="1"/>
</dbReference>
<dbReference type="SUPFAM" id="SSF46689">
    <property type="entry name" value="Homeodomain-like"/>
    <property type="match status" value="1"/>
</dbReference>
<dbReference type="AlphaFoldDB" id="A0A4R0R7L9"/>
<evidence type="ECO:0000256" key="2">
    <source>
        <dbReference type="ARBA" id="ARBA00023125"/>
    </source>
</evidence>
<dbReference type="InterPro" id="IPR009057">
    <property type="entry name" value="Homeodomain-like_sf"/>
</dbReference>
<evidence type="ECO:0000256" key="4">
    <source>
        <dbReference type="ARBA" id="ARBA00023242"/>
    </source>
</evidence>
<dbReference type="CDD" id="cd00086">
    <property type="entry name" value="homeodomain"/>
    <property type="match status" value="1"/>
</dbReference>
<keyword evidence="4 5" id="KW-0539">Nucleus</keyword>
<feature type="region of interest" description="Disordered" evidence="7">
    <location>
        <begin position="182"/>
        <end position="277"/>
    </location>
</feature>
<proteinExistence type="predicted"/>
<evidence type="ECO:0000256" key="1">
    <source>
        <dbReference type="ARBA" id="ARBA00004123"/>
    </source>
</evidence>
<dbReference type="PANTHER" id="PTHR24324:SF5">
    <property type="entry name" value="HEMATOPOIETICALLY-EXPRESSED HOMEOBOX PROTEIN HHEX"/>
    <property type="match status" value="1"/>
</dbReference>
<evidence type="ECO:0000259" key="8">
    <source>
        <dbReference type="PROSITE" id="PS50071"/>
    </source>
</evidence>
<evidence type="ECO:0000256" key="3">
    <source>
        <dbReference type="ARBA" id="ARBA00023155"/>
    </source>
</evidence>
<feature type="compositionally biased region" description="Basic residues" evidence="7">
    <location>
        <begin position="45"/>
        <end position="54"/>
    </location>
</feature>
<feature type="compositionally biased region" description="Basic and acidic residues" evidence="7">
    <location>
        <begin position="240"/>
        <end position="249"/>
    </location>
</feature>
<dbReference type="OrthoDB" id="6159439at2759"/>
<accession>A0A4R0R7L9</accession>
<comment type="caution">
    <text evidence="9">The sequence shown here is derived from an EMBL/GenBank/DDBJ whole genome shotgun (WGS) entry which is preliminary data.</text>
</comment>
<name>A0A4R0R7L9_9APHY</name>
<feature type="compositionally biased region" description="Basic and acidic residues" evidence="7">
    <location>
        <begin position="215"/>
        <end position="225"/>
    </location>
</feature>
<dbReference type="InterPro" id="IPR051000">
    <property type="entry name" value="Homeobox_DNA-bind_prot"/>
</dbReference>
<feature type="compositionally biased region" description="Acidic residues" evidence="7">
    <location>
        <begin position="226"/>
        <end position="239"/>
    </location>
</feature>
<dbReference type="SMART" id="SM00389">
    <property type="entry name" value="HOX"/>
    <property type="match status" value="1"/>
</dbReference>
<evidence type="ECO:0000256" key="6">
    <source>
        <dbReference type="RuleBase" id="RU000682"/>
    </source>
</evidence>
<sequence>MRPSTRSSRTSRATSRASTIEVYTDPVEHDDDDDETTSSSTTKEKGKKPRHRMTNRQLEHLEALFLKATHPSRQEKEALAKKVAMDMRTVTVWFQNRRQLAKKMDDNALRDGASIHPALNAYRNPLLAVKQPDQNVTREGSPVEEPTSAIQKAMSTLHAAARKQIKSDPDVLDSRRNSLIQIQLGEPEEEERRARRTSGTKRMLEWACKRGGKRARLEQDSRGDNPEDESDTTEDEDTAAFDRDTHEAADSADSVNFRTRAPKAFPIPARIQRSLST</sequence>
<dbReference type="PROSITE" id="PS50071">
    <property type="entry name" value="HOMEOBOX_2"/>
    <property type="match status" value="1"/>
</dbReference>
<organism evidence="9 10">
    <name type="scientific">Steccherinum ochraceum</name>
    <dbReference type="NCBI Taxonomy" id="92696"/>
    <lineage>
        <taxon>Eukaryota</taxon>
        <taxon>Fungi</taxon>
        <taxon>Dikarya</taxon>
        <taxon>Basidiomycota</taxon>
        <taxon>Agaricomycotina</taxon>
        <taxon>Agaricomycetes</taxon>
        <taxon>Polyporales</taxon>
        <taxon>Steccherinaceae</taxon>
        <taxon>Steccherinum</taxon>
    </lineage>
</organism>
<dbReference type="EMBL" id="RWJN01000375">
    <property type="protein sequence ID" value="TCD62403.1"/>
    <property type="molecule type" value="Genomic_DNA"/>
</dbReference>
<dbReference type="GO" id="GO:0005634">
    <property type="term" value="C:nucleus"/>
    <property type="evidence" value="ECO:0007669"/>
    <property type="project" value="UniProtKB-SubCell"/>
</dbReference>
<feature type="DNA-binding region" description="Homeobox" evidence="5">
    <location>
        <begin position="46"/>
        <end position="105"/>
    </location>
</feature>
<evidence type="ECO:0000313" key="10">
    <source>
        <dbReference type="Proteomes" id="UP000292702"/>
    </source>
</evidence>
<dbReference type="Pfam" id="PF00046">
    <property type="entry name" value="Homeodomain"/>
    <property type="match status" value="1"/>
</dbReference>
<keyword evidence="2 5" id="KW-0238">DNA-binding</keyword>
<feature type="compositionally biased region" description="Low complexity" evidence="7">
    <location>
        <begin position="1"/>
        <end position="19"/>
    </location>
</feature>
<feature type="region of interest" description="Disordered" evidence="7">
    <location>
        <begin position="1"/>
        <end position="54"/>
    </location>
</feature>
<dbReference type="GO" id="GO:0000978">
    <property type="term" value="F:RNA polymerase II cis-regulatory region sequence-specific DNA binding"/>
    <property type="evidence" value="ECO:0007669"/>
    <property type="project" value="TreeGrafter"/>
</dbReference>
<gene>
    <name evidence="9" type="primary">LHX4</name>
    <name evidence="9" type="ORF">EIP91_006931</name>
</gene>
<dbReference type="Proteomes" id="UP000292702">
    <property type="component" value="Unassembled WGS sequence"/>
</dbReference>
<dbReference type="PANTHER" id="PTHR24324">
    <property type="entry name" value="HOMEOBOX PROTEIN HHEX"/>
    <property type="match status" value="1"/>
</dbReference>
<dbReference type="Gene3D" id="1.10.10.60">
    <property type="entry name" value="Homeodomain-like"/>
    <property type="match status" value="1"/>
</dbReference>
<dbReference type="GO" id="GO:0000981">
    <property type="term" value="F:DNA-binding transcription factor activity, RNA polymerase II-specific"/>
    <property type="evidence" value="ECO:0007669"/>
    <property type="project" value="InterPro"/>
</dbReference>
<evidence type="ECO:0000313" key="9">
    <source>
        <dbReference type="EMBL" id="TCD62403.1"/>
    </source>
</evidence>
<feature type="domain" description="Homeobox" evidence="8">
    <location>
        <begin position="44"/>
        <end position="104"/>
    </location>
</feature>